<reference evidence="8 9" key="1">
    <citation type="submission" date="2018-06" db="EMBL/GenBank/DDBJ databases">
        <authorList>
            <consortium name="Pathogen Informatics"/>
            <person name="Doyle S."/>
        </authorList>
    </citation>
    <scope>NUCLEOTIDE SEQUENCE [LARGE SCALE GENOMIC DNA]</scope>
    <source>
        <strain evidence="8 9">NCTC8684</strain>
    </source>
</reference>
<dbReference type="EMBL" id="UIGR01000001">
    <property type="protein sequence ID" value="SUX31105.1"/>
    <property type="molecule type" value="Genomic_DNA"/>
</dbReference>
<dbReference type="GO" id="GO:0005886">
    <property type="term" value="C:plasma membrane"/>
    <property type="evidence" value="ECO:0007669"/>
    <property type="project" value="TreeGrafter"/>
</dbReference>
<dbReference type="GO" id="GO:0005524">
    <property type="term" value="F:ATP binding"/>
    <property type="evidence" value="ECO:0007669"/>
    <property type="project" value="UniProtKB-KW"/>
</dbReference>
<proteinExistence type="predicted"/>
<dbReference type="PANTHER" id="PTHR44936:SF10">
    <property type="entry name" value="SENSOR PROTEIN RSTB"/>
    <property type="match status" value="1"/>
</dbReference>
<evidence type="ECO:0000256" key="5">
    <source>
        <dbReference type="ARBA" id="ARBA00022777"/>
    </source>
</evidence>
<organism evidence="8 9">
    <name type="scientific">Chromobacterium violaceum</name>
    <dbReference type="NCBI Taxonomy" id="536"/>
    <lineage>
        <taxon>Bacteria</taxon>
        <taxon>Pseudomonadati</taxon>
        <taxon>Pseudomonadota</taxon>
        <taxon>Betaproteobacteria</taxon>
        <taxon>Neisseriales</taxon>
        <taxon>Chromobacteriaceae</taxon>
        <taxon>Chromobacterium</taxon>
    </lineage>
</organism>
<evidence type="ECO:0000259" key="7">
    <source>
        <dbReference type="Pfam" id="PF02518"/>
    </source>
</evidence>
<dbReference type="Gene3D" id="3.30.565.10">
    <property type="entry name" value="Histidine kinase-like ATPase, C-terminal domain"/>
    <property type="match status" value="1"/>
</dbReference>
<evidence type="ECO:0000313" key="9">
    <source>
        <dbReference type="Proteomes" id="UP000254029"/>
    </source>
</evidence>
<keyword evidence="4" id="KW-0547">Nucleotide-binding</keyword>
<evidence type="ECO:0000256" key="2">
    <source>
        <dbReference type="ARBA" id="ARBA00012438"/>
    </source>
</evidence>
<keyword evidence="6" id="KW-0067">ATP-binding</keyword>
<evidence type="ECO:0000256" key="4">
    <source>
        <dbReference type="ARBA" id="ARBA00022741"/>
    </source>
</evidence>
<evidence type="ECO:0000313" key="8">
    <source>
        <dbReference type="EMBL" id="SUX31105.1"/>
    </source>
</evidence>
<evidence type="ECO:0000256" key="1">
    <source>
        <dbReference type="ARBA" id="ARBA00000085"/>
    </source>
</evidence>
<dbReference type="Proteomes" id="UP000254029">
    <property type="component" value="Unassembled WGS sequence"/>
</dbReference>
<name>A0AAX2M4E1_CHRVL</name>
<protein>
    <recommendedName>
        <fullName evidence="2">histidine kinase</fullName>
        <ecNumber evidence="2">2.7.13.3</ecNumber>
    </recommendedName>
</protein>
<gene>
    <name evidence="8" type="ORF">NCTC8684_00127</name>
</gene>
<keyword evidence="5 8" id="KW-0418">Kinase</keyword>
<dbReference type="AlphaFoldDB" id="A0AAX2M4E1"/>
<dbReference type="InterPro" id="IPR036890">
    <property type="entry name" value="HATPase_C_sf"/>
</dbReference>
<dbReference type="InterPro" id="IPR050980">
    <property type="entry name" value="2C_sensor_his_kinase"/>
</dbReference>
<dbReference type="Pfam" id="PF02518">
    <property type="entry name" value="HATPase_c"/>
    <property type="match status" value="1"/>
</dbReference>
<comment type="caution">
    <text evidence="8">The sequence shown here is derived from an EMBL/GenBank/DDBJ whole genome shotgun (WGS) entry which is preliminary data.</text>
</comment>
<sequence length="188" mass="19836">MDELISERAGDAALSQDLQLMRAQLASCRATLSRLKHGSEPSAGPQPLFASLAERLEGWRSLRPDVRLEWRAPDGDDPRVSLDAAFWPALFNLINNAAEAGGGEVAVSAGLSGGRLRLDIVNRQGCLSEAQLARAGLAPLDSSKPAGLGLGMLLSHATLARLGGTLSLDNRAEGGVHARIELPLEESK</sequence>
<dbReference type="PANTHER" id="PTHR44936">
    <property type="entry name" value="SENSOR PROTEIN CREC"/>
    <property type="match status" value="1"/>
</dbReference>
<evidence type="ECO:0000256" key="3">
    <source>
        <dbReference type="ARBA" id="ARBA00022679"/>
    </source>
</evidence>
<feature type="domain" description="Histidine kinase/HSP90-like ATPase" evidence="7">
    <location>
        <begin position="89"/>
        <end position="185"/>
    </location>
</feature>
<comment type="catalytic activity">
    <reaction evidence="1">
        <text>ATP + protein L-histidine = ADP + protein N-phospho-L-histidine.</text>
        <dbReference type="EC" id="2.7.13.3"/>
    </reaction>
</comment>
<dbReference type="GO" id="GO:0000155">
    <property type="term" value="F:phosphorelay sensor kinase activity"/>
    <property type="evidence" value="ECO:0007669"/>
    <property type="project" value="TreeGrafter"/>
</dbReference>
<evidence type="ECO:0000256" key="6">
    <source>
        <dbReference type="ARBA" id="ARBA00022840"/>
    </source>
</evidence>
<dbReference type="EC" id="2.7.13.3" evidence="2"/>
<dbReference type="InterPro" id="IPR003594">
    <property type="entry name" value="HATPase_dom"/>
</dbReference>
<keyword evidence="3" id="KW-0808">Transferase</keyword>
<accession>A0AAX2M4E1</accession>
<dbReference type="SUPFAM" id="SSF55874">
    <property type="entry name" value="ATPase domain of HSP90 chaperone/DNA topoisomerase II/histidine kinase"/>
    <property type="match status" value="1"/>
</dbReference>
<dbReference type="RefSeq" id="WP_115648301.1">
    <property type="nucleotide sequence ID" value="NZ_UIGR01000001.1"/>
</dbReference>